<dbReference type="PRINTS" id="PR00738">
    <property type="entry name" value="GLHYDRLASE20"/>
</dbReference>
<dbReference type="InterPro" id="IPR025705">
    <property type="entry name" value="Beta_hexosaminidase_sua/sub"/>
</dbReference>
<evidence type="ECO:0000256" key="1">
    <source>
        <dbReference type="ARBA" id="ARBA00001231"/>
    </source>
</evidence>
<feature type="domain" description="Glycoside hydrolase family 20 catalytic" evidence="8">
    <location>
        <begin position="131"/>
        <end position="358"/>
    </location>
</feature>
<evidence type="ECO:0000256" key="3">
    <source>
        <dbReference type="ARBA" id="ARBA00012663"/>
    </source>
</evidence>
<dbReference type="InterPro" id="IPR017853">
    <property type="entry name" value="GH"/>
</dbReference>
<protein>
    <recommendedName>
        <fullName evidence="3">beta-N-acetylhexosaminidase</fullName>
        <ecNumber evidence="3">3.2.1.52</ecNumber>
    </recommendedName>
</protein>
<keyword evidence="7" id="KW-0175">Coiled coil</keyword>
<comment type="similarity">
    <text evidence="2">Belongs to the glycosyl hydrolase 20 family.</text>
</comment>
<dbReference type="EC" id="3.2.1.52" evidence="3"/>
<gene>
    <name evidence="10" type="ORF">FYJ45_23605</name>
</gene>
<evidence type="ECO:0000256" key="7">
    <source>
        <dbReference type="SAM" id="Coils"/>
    </source>
</evidence>
<accession>A0A6N7W976</accession>
<dbReference type="PANTHER" id="PTHR22600">
    <property type="entry name" value="BETA-HEXOSAMINIDASE"/>
    <property type="match status" value="1"/>
</dbReference>
<dbReference type="GO" id="GO:0005975">
    <property type="term" value="P:carbohydrate metabolic process"/>
    <property type="evidence" value="ECO:0007669"/>
    <property type="project" value="InterPro"/>
</dbReference>
<dbReference type="Proteomes" id="UP000436047">
    <property type="component" value="Unassembled WGS sequence"/>
</dbReference>
<dbReference type="InterPro" id="IPR015882">
    <property type="entry name" value="HEX_bac_N"/>
</dbReference>
<dbReference type="RefSeq" id="WP_154467483.1">
    <property type="nucleotide sequence ID" value="NZ_JAXDZL010000174.1"/>
</dbReference>
<dbReference type="Gene3D" id="3.30.379.10">
    <property type="entry name" value="Chitobiase/beta-hexosaminidase domain 2-like"/>
    <property type="match status" value="1"/>
</dbReference>
<evidence type="ECO:0000259" key="8">
    <source>
        <dbReference type="Pfam" id="PF00728"/>
    </source>
</evidence>
<dbReference type="GO" id="GO:0004563">
    <property type="term" value="F:beta-N-acetylhexosaminidase activity"/>
    <property type="evidence" value="ECO:0007669"/>
    <property type="project" value="UniProtKB-EC"/>
</dbReference>
<dbReference type="InterPro" id="IPR029018">
    <property type="entry name" value="Hex-like_dom2"/>
</dbReference>
<dbReference type="AlphaFoldDB" id="A0A6N7W976"/>
<dbReference type="SUPFAM" id="SSF51445">
    <property type="entry name" value="(Trans)glycosidases"/>
    <property type="match status" value="1"/>
</dbReference>
<evidence type="ECO:0000256" key="4">
    <source>
        <dbReference type="ARBA" id="ARBA00022801"/>
    </source>
</evidence>
<comment type="catalytic activity">
    <reaction evidence="1">
        <text>Hydrolysis of terminal non-reducing N-acetyl-D-hexosamine residues in N-acetyl-beta-D-hexosaminides.</text>
        <dbReference type="EC" id="3.2.1.52"/>
    </reaction>
</comment>
<sequence>MYLIPQPKNIEFGEPDSHFTLSYESYVVLEPSCGEKLTAQAKLAVEALKEELGFAPALTRGTGRPGDVILSQSEAMAPQSYRLTVDEKNVCITGGEAGVWYGCQTLLQMAAQCGAVLPAITIEDEPDIPNRGFYHDITRGRVPKMSFLKKMADKMAYYKMNQLQLYIEHTFLFRDFSEIWRDDTPLTAAEILELDRYCAERGIELVPSLSCFGHLYKVLSSQGYSYLCELEDSEKMPFSLRGRMHHHTINVTDPESLEFIKGKIAEFMPLFTSKQFNICADETFDLGKGKSREAAREKGVDRIYIDFVKALCEFLVENGRRPMFWGDVICGFPEMIKELPEETVCLNWGYAKYQREEETKWLADAGAVQYSCPGACGWNQFVYLIENSYENIKRMCTYAVKYHSIGLLNTDWGDFLHVNHPEFGIVGMIYGAAFSWNTQIPEFEQINRQISLLEFRDREEKFVGIIASAANQSAFGWETAIRFRELGVAEFAEDHKAYIAQQLDLLDNAEEKNRNLEEIKGAVYESIARMDSRTKGLVKPYLTAMDAIRLFNELGRVIASRAYGKNYDSLPDAWKLAEELENWLYHYKEVYRSVSRESELSRIQEIIVWYADYLRGKENLGC</sequence>
<evidence type="ECO:0000259" key="9">
    <source>
        <dbReference type="Pfam" id="PF02838"/>
    </source>
</evidence>
<keyword evidence="4 10" id="KW-0378">Hydrolase</keyword>
<evidence type="ECO:0000256" key="5">
    <source>
        <dbReference type="ARBA" id="ARBA00023295"/>
    </source>
</evidence>
<dbReference type="GeneID" id="86056000"/>
<dbReference type="InterPro" id="IPR015883">
    <property type="entry name" value="Glyco_hydro_20_cat"/>
</dbReference>
<dbReference type="Pfam" id="PF00728">
    <property type="entry name" value="Glyco_hydro_20"/>
    <property type="match status" value="1"/>
</dbReference>
<dbReference type="Pfam" id="PF02838">
    <property type="entry name" value="Glyco_hydro_20b"/>
    <property type="match status" value="1"/>
</dbReference>
<keyword evidence="5" id="KW-0326">Glycosidase</keyword>
<dbReference type="Gene3D" id="3.20.20.80">
    <property type="entry name" value="Glycosidases"/>
    <property type="match status" value="1"/>
</dbReference>
<organism evidence="10 11">
    <name type="scientific">Eisenbergiella porci</name>
    <dbReference type="NCBI Taxonomy" id="2652274"/>
    <lineage>
        <taxon>Bacteria</taxon>
        <taxon>Bacillati</taxon>
        <taxon>Bacillota</taxon>
        <taxon>Clostridia</taxon>
        <taxon>Lachnospirales</taxon>
        <taxon>Lachnospiraceae</taxon>
        <taxon>Eisenbergiella</taxon>
    </lineage>
</organism>
<dbReference type="PANTHER" id="PTHR22600:SF57">
    <property type="entry name" value="BETA-N-ACETYLHEXOSAMINIDASE"/>
    <property type="match status" value="1"/>
</dbReference>
<dbReference type="GO" id="GO:0016020">
    <property type="term" value="C:membrane"/>
    <property type="evidence" value="ECO:0007669"/>
    <property type="project" value="TreeGrafter"/>
</dbReference>
<feature type="active site" description="Proton donor" evidence="6">
    <location>
        <position position="282"/>
    </location>
</feature>
<reference evidence="10 11" key="1">
    <citation type="submission" date="2019-08" db="EMBL/GenBank/DDBJ databases">
        <title>In-depth cultivation of the pig gut microbiome towards novel bacterial diversity and tailored functional studies.</title>
        <authorList>
            <person name="Wylensek D."/>
            <person name="Hitch T.C.A."/>
            <person name="Clavel T."/>
        </authorList>
    </citation>
    <scope>NUCLEOTIDE SEQUENCE [LARGE SCALE GENOMIC DNA]</scope>
    <source>
        <strain evidence="10 11">WCA-389-WT-23B</strain>
    </source>
</reference>
<comment type="caution">
    <text evidence="10">The sequence shown here is derived from an EMBL/GenBank/DDBJ whole genome shotgun (WGS) entry which is preliminary data.</text>
</comment>
<feature type="domain" description="Beta-hexosaminidase bacterial type N-terminal" evidence="9">
    <location>
        <begin position="2"/>
        <end position="124"/>
    </location>
</feature>
<evidence type="ECO:0000313" key="10">
    <source>
        <dbReference type="EMBL" id="MSS91112.1"/>
    </source>
</evidence>
<name>A0A6N7W976_9FIRM</name>
<proteinExistence type="inferred from homology"/>
<dbReference type="GO" id="GO:0030203">
    <property type="term" value="P:glycosaminoglycan metabolic process"/>
    <property type="evidence" value="ECO:0007669"/>
    <property type="project" value="TreeGrafter"/>
</dbReference>
<dbReference type="SUPFAM" id="SSF55545">
    <property type="entry name" value="beta-N-acetylhexosaminidase-like domain"/>
    <property type="match status" value="1"/>
</dbReference>
<dbReference type="EMBL" id="VUMI01000056">
    <property type="protein sequence ID" value="MSS91112.1"/>
    <property type="molecule type" value="Genomic_DNA"/>
</dbReference>
<evidence type="ECO:0000256" key="2">
    <source>
        <dbReference type="ARBA" id="ARBA00006285"/>
    </source>
</evidence>
<keyword evidence="11" id="KW-1185">Reference proteome</keyword>
<evidence type="ECO:0000256" key="6">
    <source>
        <dbReference type="PIRSR" id="PIRSR625705-1"/>
    </source>
</evidence>
<evidence type="ECO:0000313" key="11">
    <source>
        <dbReference type="Proteomes" id="UP000436047"/>
    </source>
</evidence>
<dbReference type="CDD" id="cd06565">
    <property type="entry name" value="GH20_GcnA-like"/>
    <property type="match status" value="1"/>
</dbReference>
<feature type="coiled-coil region" evidence="7">
    <location>
        <begin position="492"/>
        <end position="526"/>
    </location>
</feature>